<dbReference type="PANTHER" id="PTHR47524">
    <property type="entry name" value="20S RRNA ACCUMULATION PROTEIN 4"/>
    <property type="match status" value="1"/>
</dbReference>
<feature type="region of interest" description="Disordered" evidence="1">
    <location>
        <begin position="314"/>
        <end position="344"/>
    </location>
</feature>
<dbReference type="OrthoDB" id="443682at2759"/>
<evidence type="ECO:0000313" key="4">
    <source>
        <dbReference type="Proteomes" id="UP000827284"/>
    </source>
</evidence>
<dbReference type="EMBL" id="BQFW01000010">
    <property type="protein sequence ID" value="GJJ75083.1"/>
    <property type="molecule type" value="Genomic_DNA"/>
</dbReference>
<comment type="caution">
    <text evidence="3">The sequence shown here is derived from an EMBL/GenBank/DDBJ whole genome shotgun (WGS) entry which is preliminary data.</text>
</comment>
<reference evidence="3" key="1">
    <citation type="submission" date="2021-11" db="EMBL/GenBank/DDBJ databases">
        <authorList>
            <person name="Herlambang A."/>
            <person name="Guo Y."/>
            <person name="Takashima Y."/>
            <person name="Nishizawa T."/>
        </authorList>
    </citation>
    <scope>NUCLEOTIDE SEQUENCE</scope>
    <source>
        <strain evidence="3">E1425</strain>
    </source>
</reference>
<protein>
    <submittedName>
        <fullName evidence="3">Pre-rRNA-processing protein TSR4</fullName>
    </submittedName>
</protein>
<keyword evidence="4" id="KW-1185">Reference proteome</keyword>
<dbReference type="GO" id="GO:0030490">
    <property type="term" value="P:maturation of SSU-rRNA"/>
    <property type="evidence" value="ECO:0007669"/>
    <property type="project" value="TreeGrafter"/>
</dbReference>
<dbReference type="InterPro" id="IPR007320">
    <property type="entry name" value="PDCD2_C"/>
</dbReference>
<evidence type="ECO:0000259" key="2">
    <source>
        <dbReference type="Pfam" id="PF04194"/>
    </source>
</evidence>
<gene>
    <name evidence="3" type="ORF">EMPS_07441</name>
</gene>
<dbReference type="AlphaFoldDB" id="A0A9P3LYG2"/>
<evidence type="ECO:0000313" key="3">
    <source>
        <dbReference type="EMBL" id="GJJ75083.1"/>
    </source>
</evidence>
<feature type="domain" description="Programmed cell death protein 2 C-terminal" evidence="2">
    <location>
        <begin position="355"/>
        <end position="507"/>
    </location>
</feature>
<dbReference type="Proteomes" id="UP000827284">
    <property type="component" value="Unassembled WGS sequence"/>
</dbReference>
<feature type="compositionally biased region" description="Polar residues" evidence="1">
    <location>
        <begin position="244"/>
        <end position="261"/>
    </location>
</feature>
<dbReference type="Pfam" id="PF04194">
    <property type="entry name" value="PDCD2_C"/>
    <property type="match status" value="1"/>
</dbReference>
<dbReference type="PANTHER" id="PTHR47524:SF1">
    <property type="entry name" value="20S RRNA ACCUMULATION PROTEIN 4"/>
    <property type="match status" value="1"/>
</dbReference>
<feature type="compositionally biased region" description="Acidic residues" evidence="1">
    <location>
        <begin position="314"/>
        <end position="327"/>
    </location>
</feature>
<feature type="region of interest" description="Disordered" evidence="1">
    <location>
        <begin position="33"/>
        <end position="58"/>
    </location>
</feature>
<name>A0A9P3LYG2_9FUNG</name>
<feature type="compositionally biased region" description="Low complexity" evidence="1">
    <location>
        <begin position="33"/>
        <end position="44"/>
    </location>
</feature>
<accession>A0A9P3LYG2</accession>
<reference evidence="3" key="2">
    <citation type="journal article" date="2022" name="Microbiol. Resour. Announc.">
        <title>Whole-Genome Sequence of Entomortierella parvispora E1425, a Mucoromycotan Fungus Associated with Burkholderiaceae-Related Endosymbiotic Bacteria.</title>
        <authorList>
            <person name="Herlambang A."/>
            <person name="Guo Y."/>
            <person name="Takashima Y."/>
            <person name="Narisawa K."/>
            <person name="Ohta H."/>
            <person name="Nishizawa T."/>
        </authorList>
    </citation>
    <scope>NUCLEOTIDE SEQUENCE</scope>
    <source>
        <strain evidence="3">E1425</strain>
    </source>
</reference>
<dbReference type="GO" id="GO:0005737">
    <property type="term" value="C:cytoplasm"/>
    <property type="evidence" value="ECO:0007669"/>
    <property type="project" value="InterPro"/>
</dbReference>
<sequence>MDRKQSGSKHAGASASKTAVDAATLGFKNMTLSSASSKSGSAKSTKGDKKSNKGGNTKKATLAPVLLGLPDSPMDVKDDIDPYITKIGGIPLWLDQDRPAPSKFGLCDCCKGKMYLLLQAYIPLEKSPYDRVVYVWACNQRLCMRKKGSFKVVRALKLNKEYAKKLDKKPKPPTSSTAALPAANPFATPAAFDMGNALFGGANAGFSNPFAAPSGGVGSSNPFAPPPGFGSTPQISSQPSSSSFAGVTASNIPKPETTSSEILDDEIEAIDRDWSGVTGFSPYYLYHAEEVLEDALDEEIKQKYGHLLAMAEGNDSDGGVDLDDDSQGDSKGGKGAPATWGGEAYEKQALPKGVDKAFQKFTERVQLWPEQCVRYDFMPGTPMLFTYSDATAQLLLPPNTKQHSYKHTKPSAHRIPRCKACGGPRGFDFQLMPNLLSLLDVTKAEYLSEQEKQASQERKGAQAFDIGMEWGTVLVYSCVADCFGKTAASGEEGDSSVRYFEEVALVQFED</sequence>
<proteinExistence type="predicted"/>
<feature type="region of interest" description="Disordered" evidence="1">
    <location>
        <begin position="217"/>
        <end position="263"/>
    </location>
</feature>
<evidence type="ECO:0000256" key="1">
    <source>
        <dbReference type="SAM" id="MobiDB-lite"/>
    </source>
</evidence>
<organism evidence="3 4">
    <name type="scientific">Entomortierella parvispora</name>
    <dbReference type="NCBI Taxonomy" id="205924"/>
    <lineage>
        <taxon>Eukaryota</taxon>
        <taxon>Fungi</taxon>
        <taxon>Fungi incertae sedis</taxon>
        <taxon>Mucoromycota</taxon>
        <taxon>Mortierellomycotina</taxon>
        <taxon>Mortierellomycetes</taxon>
        <taxon>Mortierellales</taxon>
        <taxon>Mortierellaceae</taxon>
        <taxon>Entomortierella</taxon>
    </lineage>
</organism>
<feature type="compositionally biased region" description="Low complexity" evidence="1">
    <location>
        <begin position="231"/>
        <end position="243"/>
    </location>
</feature>